<accession>A0ABS2D2X8</accession>
<name>A0ABS2D2X8_9SPHN</name>
<keyword evidence="2" id="KW-1185">Reference proteome</keyword>
<proteinExistence type="predicted"/>
<evidence type="ECO:0000313" key="2">
    <source>
        <dbReference type="Proteomes" id="UP000763641"/>
    </source>
</evidence>
<dbReference type="RefSeq" id="WP_204194006.1">
    <property type="nucleotide sequence ID" value="NZ_JAFEMC010000001.1"/>
</dbReference>
<comment type="caution">
    <text evidence="1">The sequence shown here is derived from an EMBL/GenBank/DDBJ whole genome shotgun (WGS) entry which is preliminary data.</text>
</comment>
<dbReference type="Proteomes" id="UP000763641">
    <property type="component" value="Unassembled WGS sequence"/>
</dbReference>
<reference evidence="1 2" key="1">
    <citation type="submission" date="2020-12" db="EMBL/GenBank/DDBJ databases">
        <title>Sphingomonas sp.</title>
        <authorList>
            <person name="Kim M.K."/>
        </authorList>
    </citation>
    <scope>NUCLEOTIDE SEQUENCE [LARGE SCALE GENOMIC DNA]</scope>
    <source>
        <strain evidence="1 2">BT552</strain>
    </source>
</reference>
<protein>
    <submittedName>
        <fullName evidence="1">Uncharacterized protein</fullName>
    </submittedName>
</protein>
<gene>
    <name evidence="1" type="ORF">ILT43_02700</name>
</gene>
<dbReference type="EMBL" id="JAFEMC010000001">
    <property type="protein sequence ID" value="MBM6575265.1"/>
    <property type="molecule type" value="Genomic_DNA"/>
</dbReference>
<evidence type="ECO:0000313" key="1">
    <source>
        <dbReference type="EMBL" id="MBM6575265.1"/>
    </source>
</evidence>
<organism evidence="1 2">
    <name type="scientific">Sphingomonas longa</name>
    <dbReference type="NCBI Taxonomy" id="2778730"/>
    <lineage>
        <taxon>Bacteria</taxon>
        <taxon>Pseudomonadati</taxon>
        <taxon>Pseudomonadota</taxon>
        <taxon>Alphaproteobacteria</taxon>
        <taxon>Sphingomonadales</taxon>
        <taxon>Sphingomonadaceae</taxon>
        <taxon>Sphingomonas</taxon>
    </lineage>
</organism>
<sequence length="197" mass="20277">MFGINLNAVSLISTVALGPVGGLGMQLATQVFANMGQQILQGMGERMNLGQSAIDLALDSFTSSSGGVRASGDFSGSIGEFGSYLGGSPAQIGEQERNTLDFVNNTIRQAGESSEFSEARSSGKGGGWLMAMAKALGAQLDQLGDEMSRTAGQITKDTPSLSAEFGVMTQQFSMLMNAATNSIKTAGEAMAKAAGRN</sequence>